<dbReference type="EMBL" id="SPLM01000040">
    <property type="protein sequence ID" value="TMW64353.1"/>
    <property type="molecule type" value="Genomic_DNA"/>
</dbReference>
<proteinExistence type="predicted"/>
<dbReference type="InterPro" id="IPR048682">
    <property type="entry name" value="COG4"/>
</dbReference>
<keyword evidence="3" id="KW-1185">Reference proteome</keyword>
<dbReference type="Pfam" id="PF20662">
    <property type="entry name" value="COG4_C"/>
    <property type="match status" value="1"/>
</dbReference>
<dbReference type="InterPro" id="IPR048684">
    <property type="entry name" value="COG4_C"/>
</dbReference>
<gene>
    <name evidence="2" type="ORF">Poli38472_012975</name>
</gene>
<dbReference type="PANTHER" id="PTHR24016">
    <property type="entry name" value="CONSERVED OLIGOMERIC GOLGI COMPLEX SUBUNIT 4"/>
    <property type="match status" value="1"/>
</dbReference>
<name>A0A8K1CK02_PYTOL</name>
<dbReference type="Pfam" id="PF08318">
    <property type="entry name" value="COG4_m"/>
    <property type="match status" value="1"/>
</dbReference>
<comment type="caution">
    <text evidence="2">The sequence shown here is derived from an EMBL/GenBank/DDBJ whole genome shotgun (WGS) entry which is preliminary data.</text>
</comment>
<feature type="domain" description="COG4 transport protein middle alpha-helical bundle" evidence="1">
    <location>
        <begin position="59"/>
        <end position="366"/>
    </location>
</feature>
<dbReference type="PANTHER" id="PTHR24016:SF0">
    <property type="entry name" value="CONSERVED OLIGOMERIC GOLGI COMPLEX SUBUNIT 4"/>
    <property type="match status" value="1"/>
</dbReference>
<evidence type="ECO:0000259" key="1">
    <source>
        <dbReference type="SMART" id="SM00762"/>
    </source>
</evidence>
<sequence>MATTTSMSGFEENMTAFYMAFAEDKLEAMCQSLSNMRLVVQNDHAEQQTDDETAVRAELLRACEMKAESVQDKVVAQLKAACASGDDIDHALTCFYLCVELGAASQAVGSFTGCLSRIFKTQSRAVFDRVCAFKTTAPVNEHGYIERNFYVEAMSELMTGATDLMNAVADVTTDPLVVQKVLSPIHETCTEVVMEIVHMYAEDARMMAWERRAMDQARRDPSSGTSESDVESDESLQMVDLFLDELSFIIRILMSYSAFVQSIAKDLDGQQPSAFAVKIQEFNGVYLVLERFYVFQSVHKATAIAEVQELEPNVYVSSIVEDVSFVLNKAFFRASQCMNYHTSLSIVIAIVDALDSQYLPSIINLPSRAFVLPQSAAQTAAKPTSLSDDESSGSQDVSFSDMLLAAVDDDLTRAAKDDAKLIMAINSSFMSGEFVESLASKIDEYSSTTFPHEAPINECLPKPISELTDAFRSIVEHEIQNMLSQNIRMRMEPLINRTFLERIDYVLTSAQYDAFGLHGSPLNKLIQLDVMQNPVLRRYEQALITSPFEALISSFVEDLTKWIEAALVRFRKTCNDLGALQLEREVTDTLQRVSEFVKETSLRAAFTRLFQIVLILNLMQPMDIVDYGESITNEFTTREIETFLRMRVDFKPDDIQRAIRKLEEAGARCQ</sequence>
<dbReference type="SMART" id="SM00762">
    <property type="entry name" value="Cog4"/>
    <property type="match status" value="1"/>
</dbReference>
<dbReference type="Proteomes" id="UP000794436">
    <property type="component" value="Unassembled WGS sequence"/>
</dbReference>
<reference evidence="2" key="1">
    <citation type="submission" date="2019-03" db="EMBL/GenBank/DDBJ databases">
        <title>Long read genome sequence of the mycoparasitic Pythium oligandrum ATCC 38472 isolated from sugarbeet rhizosphere.</title>
        <authorList>
            <person name="Gaulin E."/>
        </authorList>
    </citation>
    <scope>NUCLEOTIDE SEQUENCE</scope>
    <source>
        <strain evidence="2">ATCC 38472_TT</strain>
    </source>
</reference>
<dbReference type="Gene3D" id="1.20.58.1970">
    <property type="match status" value="1"/>
</dbReference>
<evidence type="ECO:0000313" key="2">
    <source>
        <dbReference type="EMBL" id="TMW64353.1"/>
    </source>
</evidence>
<organism evidence="2 3">
    <name type="scientific">Pythium oligandrum</name>
    <name type="common">Mycoparasitic fungus</name>
    <dbReference type="NCBI Taxonomy" id="41045"/>
    <lineage>
        <taxon>Eukaryota</taxon>
        <taxon>Sar</taxon>
        <taxon>Stramenopiles</taxon>
        <taxon>Oomycota</taxon>
        <taxon>Peronosporomycetes</taxon>
        <taxon>Pythiales</taxon>
        <taxon>Pythiaceae</taxon>
        <taxon>Pythium</taxon>
    </lineage>
</organism>
<dbReference type="AlphaFoldDB" id="A0A8K1CK02"/>
<accession>A0A8K1CK02</accession>
<dbReference type="InterPro" id="IPR013167">
    <property type="entry name" value="COG4_M"/>
</dbReference>
<evidence type="ECO:0000313" key="3">
    <source>
        <dbReference type="Proteomes" id="UP000794436"/>
    </source>
</evidence>
<protein>
    <recommendedName>
        <fullName evidence="1">COG4 transport protein middle alpha-helical bundle domain-containing protein</fullName>
    </recommendedName>
</protein>
<dbReference type="OrthoDB" id="47059at2759"/>